<gene>
    <name evidence="3" type="ORF">GTZ93_35290</name>
</gene>
<reference evidence="3 4" key="1">
    <citation type="submission" date="2020-01" db="EMBL/GenBank/DDBJ databases">
        <title>The draft genome sequence of Corallococcus exiguus DSM 14696.</title>
        <authorList>
            <person name="Zhang X."/>
            <person name="Zhu H."/>
        </authorList>
    </citation>
    <scope>NUCLEOTIDE SEQUENCE [LARGE SCALE GENOMIC DNA]</scope>
    <source>
        <strain evidence="3 4">DSM 14696</strain>
    </source>
</reference>
<dbReference type="PANTHER" id="PTHR43794:SF11">
    <property type="entry name" value="AMIDOHYDROLASE-RELATED DOMAIN-CONTAINING PROTEIN"/>
    <property type="match status" value="1"/>
</dbReference>
<dbReference type="Gene3D" id="3.20.20.140">
    <property type="entry name" value="Metal-dependent hydrolases"/>
    <property type="match status" value="1"/>
</dbReference>
<evidence type="ECO:0000313" key="3">
    <source>
        <dbReference type="EMBL" id="NBC45077.1"/>
    </source>
</evidence>
<dbReference type="InterPro" id="IPR050287">
    <property type="entry name" value="MTA/SAH_deaminase"/>
</dbReference>
<evidence type="ECO:0000313" key="4">
    <source>
        <dbReference type="Proteomes" id="UP000537825"/>
    </source>
</evidence>
<dbReference type="RefSeq" id="WP_139917490.1">
    <property type="nucleotide sequence ID" value="NZ_CBCSLE010000042.1"/>
</dbReference>
<dbReference type="EMBL" id="JAAAPK010000012">
    <property type="protein sequence ID" value="NBC45077.1"/>
    <property type="molecule type" value="Genomic_DNA"/>
</dbReference>
<keyword evidence="1 3" id="KW-0378">Hydrolase</keyword>
<dbReference type="GO" id="GO:0016810">
    <property type="term" value="F:hydrolase activity, acting on carbon-nitrogen (but not peptide) bonds"/>
    <property type="evidence" value="ECO:0007669"/>
    <property type="project" value="InterPro"/>
</dbReference>
<organism evidence="3 4">
    <name type="scientific">Corallococcus exiguus</name>
    <dbReference type="NCBI Taxonomy" id="83462"/>
    <lineage>
        <taxon>Bacteria</taxon>
        <taxon>Pseudomonadati</taxon>
        <taxon>Myxococcota</taxon>
        <taxon>Myxococcia</taxon>
        <taxon>Myxococcales</taxon>
        <taxon>Cystobacterineae</taxon>
        <taxon>Myxococcaceae</taxon>
        <taxon>Corallococcus</taxon>
    </lineage>
</organism>
<keyword evidence="4" id="KW-1185">Reference proteome</keyword>
<dbReference type="Gene3D" id="2.30.40.10">
    <property type="entry name" value="Urease, subunit C, domain 1"/>
    <property type="match status" value="1"/>
</dbReference>
<proteinExistence type="predicted"/>
<sequence>MTGIGGMCEAHRGVGLTRRRALFAGALLLGSGCLRRGTVPAREVLPSDTGKADRRYLVKGGVVMSMSPAVGDFARADVLVEGRRIVEAGPDVKAPDAAVIDAADCIVMPGVIDTHHHQFETALRGALAEGLVTDDDRAPGERNYFEEIIGKLTPAYRSEDVYASVLLGSLSQLDAGVTTVVDTSQVIHTPEHSDALVQALKDAGRRAVFAFGTGKKGNRVPEGPAPAEATALRVR</sequence>
<dbReference type="AlphaFoldDB" id="A0A7X5BY83"/>
<evidence type="ECO:0000259" key="2">
    <source>
        <dbReference type="Pfam" id="PF01979"/>
    </source>
</evidence>
<accession>A0A7X5BY83</accession>
<dbReference type="SUPFAM" id="SSF51556">
    <property type="entry name" value="Metallo-dependent hydrolases"/>
    <property type="match status" value="1"/>
</dbReference>
<dbReference type="Proteomes" id="UP000537825">
    <property type="component" value="Unassembled WGS sequence"/>
</dbReference>
<comment type="caution">
    <text evidence="3">The sequence shown here is derived from an EMBL/GenBank/DDBJ whole genome shotgun (WGS) entry which is preliminary data.</text>
</comment>
<feature type="domain" description="Amidohydrolase-related" evidence="2">
    <location>
        <begin position="106"/>
        <end position="212"/>
    </location>
</feature>
<dbReference type="InterPro" id="IPR011059">
    <property type="entry name" value="Metal-dep_hydrolase_composite"/>
</dbReference>
<name>A0A7X5BY83_9BACT</name>
<dbReference type="InterPro" id="IPR032466">
    <property type="entry name" value="Metal_Hydrolase"/>
</dbReference>
<dbReference type="InterPro" id="IPR006680">
    <property type="entry name" value="Amidohydro-rel"/>
</dbReference>
<protein>
    <submittedName>
        <fullName evidence="3">Amidohydrolase family protein</fullName>
    </submittedName>
</protein>
<dbReference type="PANTHER" id="PTHR43794">
    <property type="entry name" value="AMINOHYDROLASE SSNA-RELATED"/>
    <property type="match status" value="1"/>
</dbReference>
<dbReference type="SUPFAM" id="SSF51338">
    <property type="entry name" value="Composite domain of metallo-dependent hydrolases"/>
    <property type="match status" value="1"/>
</dbReference>
<dbReference type="Pfam" id="PF01979">
    <property type="entry name" value="Amidohydro_1"/>
    <property type="match status" value="1"/>
</dbReference>
<evidence type="ECO:0000256" key="1">
    <source>
        <dbReference type="ARBA" id="ARBA00022801"/>
    </source>
</evidence>